<evidence type="ECO:0000256" key="4">
    <source>
        <dbReference type="PIRNR" id="PIRNR016020"/>
    </source>
</evidence>
<dbReference type="EC" id="5.1.3.15" evidence="4"/>
<dbReference type="InterPro" id="IPR025532">
    <property type="entry name" value="G6P_1-epimerase"/>
</dbReference>
<feature type="active site" evidence="5">
    <location>
        <position position="261"/>
    </location>
</feature>
<evidence type="ECO:0000313" key="6">
    <source>
        <dbReference type="EMBL" id="NMP31311.1"/>
    </source>
</evidence>
<dbReference type="AlphaFoldDB" id="A0A7Y0Q6L8"/>
<comment type="catalytic activity">
    <reaction evidence="1">
        <text>alpha-D-glucose 6-phosphate = beta-D-glucose 6-phosphate</text>
        <dbReference type="Rhea" id="RHEA:16249"/>
        <dbReference type="ChEBI" id="CHEBI:58225"/>
        <dbReference type="ChEBI" id="CHEBI:58247"/>
        <dbReference type="EC" id="5.1.3.15"/>
    </reaction>
</comment>
<evidence type="ECO:0000313" key="7">
    <source>
        <dbReference type="Proteomes" id="UP000568664"/>
    </source>
</evidence>
<feature type="active site" evidence="5">
    <location>
        <position position="160"/>
    </location>
</feature>
<dbReference type="InterPro" id="IPR008183">
    <property type="entry name" value="Aldose_1/G6P_1-epimerase"/>
</dbReference>
<dbReference type="PANTHER" id="PTHR11122:SF13">
    <property type="entry name" value="GLUCOSE-6-PHOSPHATE 1-EPIMERASE"/>
    <property type="match status" value="1"/>
</dbReference>
<dbReference type="Proteomes" id="UP000568664">
    <property type="component" value="Unassembled WGS sequence"/>
</dbReference>
<dbReference type="PANTHER" id="PTHR11122">
    <property type="entry name" value="APOSPORY-ASSOCIATED PROTEIN C-RELATED"/>
    <property type="match status" value="1"/>
</dbReference>
<protein>
    <recommendedName>
        <fullName evidence="4">Putative glucose-6-phosphate 1-epimerase</fullName>
        <ecNumber evidence="4">5.1.3.15</ecNumber>
    </recommendedName>
</protein>
<dbReference type="InterPro" id="IPR011013">
    <property type="entry name" value="Gal_mutarotase_sf_dom"/>
</dbReference>
<dbReference type="CDD" id="cd09020">
    <property type="entry name" value="D-hex-6-P-epi_like"/>
    <property type="match status" value="1"/>
</dbReference>
<sequence>MSVIQENSFGKVKQLPLGSELEQLVIEHNVCQARLSLYGGQVLSWQPVDQKEVFWLSNGALYQNGKAIRGGIPICWPWFGGYESAGNHGFARQVLWQLSRLEISEETVLIEIVWQGEAQHELWPYAAKVTQRFVFGLQFEQHFTIENLGLKEFAYTGALHSYFSVSDPENVTVPGLDGAGFDCKITGNKQQKDKLNNVTGPLDRIYYSSEAMTIVDRQAGRSIVLTPINVNNWVLWNPGRETAQTMNDIHDGGENEYVCLEAANTDWQNVNAGQLVKFGQVISIESI</sequence>
<organism evidence="6 7">
    <name type="scientific">Thalassotalea algicola</name>
    <dbReference type="NCBI Taxonomy" id="2716224"/>
    <lineage>
        <taxon>Bacteria</taxon>
        <taxon>Pseudomonadati</taxon>
        <taxon>Pseudomonadota</taxon>
        <taxon>Gammaproteobacteria</taxon>
        <taxon>Alteromonadales</taxon>
        <taxon>Colwelliaceae</taxon>
        <taxon>Thalassotalea</taxon>
    </lineage>
</organism>
<evidence type="ECO:0000256" key="1">
    <source>
        <dbReference type="ARBA" id="ARBA00001096"/>
    </source>
</evidence>
<evidence type="ECO:0000256" key="2">
    <source>
        <dbReference type="ARBA" id="ARBA00005866"/>
    </source>
</evidence>
<comment type="similarity">
    <text evidence="2 4">Belongs to the glucose-6-phosphate 1-epimerase family.</text>
</comment>
<dbReference type="GO" id="GO:0030246">
    <property type="term" value="F:carbohydrate binding"/>
    <property type="evidence" value="ECO:0007669"/>
    <property type="project" value="UniProtKB-UniRule"/>
</dbReference>
<keyword evidence="7" id="KW-1185">Reference proteome</keyword>
<proteinExistence type="inferred from homology"/>
<dbReference type="Pfam" id="PF01263">
    <property type="entry name" value="Aldose_epim"/>
    <property type="match status" value="1"/>
</dbReference>
<dbReference type="Gene3D" id="2.70.98.10">
    <property type="match status" value="1"/>
</dbReference>
<evidence type="ECO:0000256" key="3">
    <source>
        <dbReference type="ARBA" id="ARBA00023235"/>
    </source>
</evidence>
<dbReference type="EMBL" id="JABBXH010000002">
    <property type="protein sequence ID" value="NMP31311.1"/>
    <property type="molecule type" value="Genomic_DNA"/>
</dbReference>
<keyword evidence="3 4" id="KW-0413">Isomerase</keyword>
<gene>
    <name evidence="6" type="ORF">HII17_07035</name>
</gene>
<evidence type="ECO:0000256" key="5">
    <source>
        <dbReference type="PIRSR" id="PIRSR016020-1"/>
    </source>
</evidence>
<dbReference type="GO" id="GO:0005975">
    <property type="term" value="P:carbohydrate metabolic process"/>
    <property type="evidence" value="ECO:0007669"/>
    <property type="project" value="InterPro"/>
</dbReference>
<dbReference type="InterPro" id="IPR014718">
    <property type="entry name" value="GH-type_carb-bd"/>
</dbReference>
<comment type="caution">
    <text evidence="6">The sequence shown here is derived from an EMBL/GenBank/DDBJ whole genome shotgun (WGS) entry which is preliminary data.</text>
</comment>
<reference evidence="6 7" key="1">
    <citation type="submission" date="2020-04" db="EMBL/GenBank/DDBJ databases">
        <title>Thalassotalea sp. M1531, isolated from the surface of marine red alga.</title>
        <authorList>
            <person name="Pang L."/>
            <person name="Lu D.-C."/>
        </authorList>
    </citation>
    <scope>NUCLEOTIDE SEQUENCE [LARGE SCALE GENOMIC DNA]</scope>
    <source>
        <strain evidence="6 7">M1531</strain>
    </source>
</reference>
<dbReference type="GO" id="GO:0047938">
    <property type="term" value="F:glucose-6-phosphate 1-epimerase activity"/>
    <property type="evidence" value="ECO:0007669"/>
    <property type="project" value="UniProtKB-UniRule"/>
</dbReference>
<dbReference type="SUPFAM" id="SSF74650">
    <property type="entry name" value="Galactose mutarotase-like"/>
    <property type="match status" value="1"/>
</dbReference>
<dbReference type="PIRSF" id="PIRSF016020">
    <property type="entry name" value="PHexose_mutarotase"/>
    <property type="match status" value="1"/>
</dbReference>
<name>A0A7Y0Q6L8_9GAMM</name>
<dbReference type="RefSeq" id="WP_169074633.1">
    <property type="nucleotide sequence ID" value="NZ_JABBXH010000002.1"/>
</dbReference>
<accession>A0A7Y0Q6L8</accession>